<dbReference type="AlphaFoldDB" id="A0A090GAZ5"/>
<dbReference type="EMBL" id="CCNE01000056">
    <property type="protein sequence ID" value="CDX61343.1"/>
    <property type="molecule type" value="Genomic_DNA"/>
</dbReference>
<evidence type="ECO:0000313" key="3">
    <source>
        <dbReference type="Proteomes" id="UP000046122"/>
    </source>
</evidence>
<feature type="compositionally biased region" description="Basic and acidic residues" evidence="1">
    <location>
        <begin position="607"/>
        <end position="642"/>
    </location>
</feature>
<evidence type="ECO:0000256" key="1">
    <source>
        <dbReference type="SAM" id="MobiDB-lite"/>
    </source>
</evidence>
<evidence type="ECO:0000313" key="2">
    <source>
        <dbReference type="EMBL" id="CDX61343.1"/>
    </source>
</evidence>
<feature type="compositionally biased region" description="Basic and acidic residues" evidence="1">
    <location>
        <begin position="826"/>
        <end position="837"/>
    </location>
</feature>
<accession>A0A090GAZ5</accession>
<feature type="region of interest" description="Disordered" evidence="1">
    <location>
        <begin position="811"/>
        <end position="863"/>
    </location>
</feature>
<proteinExistence type="predicted"/>
<reference evidence="2 3" key="1">
    <citation type="submission" date="2014-08" db="EMBL/GenBank/DDBJ databases">
        <authorList>
            <person name="Moulin Lionel"/>
        </authorList>
    </citation>
    <scope>NUCLEOTIDE SEQUENCE [LARGE SCALE GENOMIC DNA]</scope>
</reference>
<feature type="region of interest" description="Disordered" evidence="1">
    <location>
        <begin position="589"/>
        <end position="799"/>
    </location>
</feature>
<feature type="compositionally biased region" description="Basic and acidic residues" evidence="1">
    <location>
        <begin position="903"/>
        <end position="919"/>
    </location>
</feature>
<feature type="compositionally biased region" description="Basic and acidic residues" evidence="1">
    <location>
        <begin position="884"/>
        <end position="896"/>
    </location>
</feature>
<feature type="region of interest" description="Disordered" evidence="1">
    <location>
        <begin position="884"/>
        <end position="926"/>
    </location>
</feature>
<feature type="compositionally biased region" description="Basic and acidic residues" evidence="1">
    <location>
        <begin position="676"/>
        <end position="686"/>
    </location>
</feature>
<feature type="compositionally biased region" description="Basic and acidic residues" evidence="1">
    <location>
        <begin position="727"/>
        <end position="776"/>
    </location>
</feature>
<organism evidence="2 3">
    <name type="scientific">Mesorhizobium plurifarium</name>
    <dbReference type="NCBI Taxonomy" id="69974"/>
    <lineage>
        <taxon>Bacteria</taxon>
        <taxon>Pseudomonadati</taxon>
        <taxon>Pseudomonadota</taxon>
        <taxon>Alphaproteobacteria</taxon>
        <taxon>Hyphomicrobiales</taxon>
        <taxon>Phyllobacteriaceae</taxon>
        <taxon>Mesorhizobium</taxon>
    </lineage>
</organism>
<gene>
    <name evidence="2" type="ORF">MPL3365_60099</name>
</gene>
<feature type="compositionally biased region" description="Basic and acidic residues" evidence="1">
    <location>
        <begin position="706"/>
        <end position="717"/>
    </location>
</feature>
<sequence>MPAVFQRLDDARILGAQIAGHDVGAAHEKPTAFLDAGHRLEAVLHAGHDFADAARFVVHRRVDGDHRRGLGHAIAFQDAQTELLHIGRARGGLDRFRAGEAVAHRAEVVRMRRAGVAGEERVGAEDDRRVRPVDQFRHDAVVQRRGVEIDRHARDQRQHRARRHAEGVEDRQHVEHLVARVEVDARGGLRGIGQDVAVGEHHALGRSFRAGGEQDRCRIVRLARHSRRRLAQQAEQLVLEADRGPQVVEPDDVDRAADLLDHRSELCLLDESAGGEHGAHLGGPAGRQDVRGTGGEVDHRRHLAGRHDAEQRRAGAVGVGQHDPQRLLSRIEMLELLAEHCGGGQQLAVAQRTRDRILHGKLLQAALIGRLDDLLKHRLADVLGAEDEVRHHLIERGTRRGAPLAPLQFLRDFELHRFQDGHLDLRKQAAAHMLRGEPREVALLQPFDAHRHHHRAGLVGDHGGAVIDLHEAAGDGDAAFREDDQRIAALHDLDQRAGRHRLGRIERQRAGKFHERPHPPGLRDRVVDGEDRLLVGQRQRQRAVEEADMVERQDRRLAGRLEIVQPLDLQAEEGAEQDRDEIAERIGRQEFQHQPGGDGVGDDEAEQDARDGDARCLDGRDEGAADGHEAGIDDAHRRDDAGAARLRRPGLHGGEGRHHQEGGGNGHAGEVDGDTDGVRAGKEGGKRLGLGRRLHAADGPGQMQAEQRHQRGADGRGQKHHASLRHPGGDGRADGDGDGEHREIGGDRDLVATERILDHRRQDRKHDRADQPEPRGHQAGAPDAHVGAQFGDLPPGRAEDVLVDGKVGCRRTGGRDVAAGQPAADGQRHHDRPEHGNPDAVGGNDAPGDGAAEDRREGGRLDPGIGLGQFLALEMIGQDAVFDRSEQRRDDAEHQERRHQHRDRGQRDADDGEAGRGDLGEFQPTCDERLVEAVGDLAAQRRKQQEGGHEDGAGQRHQRRGLILRQGEENEEHQRVLQEIVVEGREELRPEERREAPRHHQMGVHGNFHWAGPAGNPIGLSGHLRGLSLVYREAVKLRYCDSTQSICFLFSAPGICRP</sequence>
<protein>
    <submittedName>
        <fullName evidence="2">Uncharacterized protein</fullName>
    </submittedName>
</protein>
<dbReference type="Proteomes" id="UP000046122">
    <property type="component" value="Unassembled WGS sequence"/>
</dbReference>
<name>A0A090GAZ5_MESPL</name>